<keyword evidence="6" id="KW-0653">Protein transport</keyword>
<evidence type="ECO:0000313" key="11">
    <source>
        <dbReference type="EMBL" id="VEI23114.1"/>
    </source>
</evidence>
<proteinExistence type="inferred from homology"/>
<evidence type="ECO:0000256" key="8">
    <source>
        <dbReference type="ARBA" id="ARBA00023010"/>
    </source>
</evidence>
<reference evidence="11 12" key="1">
    <citation type="submission" date="2018-12" db="EMBL/GenBank/DDBJ databases">
        <authorList>
            <consortium name="Pathogen Informatics"/>
        </authorList>
    </citation>
    <scope>NUCLEOTIDE SEQUENCE [LARGE SCALE GENOMIC DNA]</scope>
    <source>
        <strain evidence="11 12">NCTC10207</strain>
    </source>
</reference>
<dbReference type="PANTHER" id="PTHR33909">
    <property type="entry name" value="SEC TRANSLOCON ACCESSORY COMPLEX SUBUNIT YAJC"/>
    <property type="match status" value="1"/>
</dbReference>
<dbReference type="GO" id="GO:0015031">
    <property type="term" value="P:protein transport"/>
    <property type="evidence" value="ECO:0007669"/>
    <property type="project" value="UniProtKB-KW"/>
</dbReference>
<evidence type="ECO:0000256" key="3">
    <source>
        <dbReference type="ARBA" id="ARBA00022448"/>
    </source>
</evidence>
<keyword evidence="7" id="KW-1133">Transmembrane helix</keyword>
<sequence>MDITMILLAVFVLFMIWSIYSGTKRQKAQMQATQTMQENLRAGDEIMTRAGLYGTIVSTDHENRKALVEIAEGTIITISLDAVATVVDVAEEEPAEAKEEAAESTEGKDTAEDESPEKPAKGYDLN</sequence>
<evidence type="ECO:0000256" key="6">
    <source>
        <dbReference type="ARBA" id="ARBA00022927"/>
    </source>
</evidence>
<dbReference type="Proteomes" id="UP000282386">
    <property type="component" value="Chromosome"/>
</dbReference>
<dbReference type="InterPro" id="IPR003849">
    <property type="entry name" value="Preprotein_translocase_YajC"/>
</dbReference>
<keyword evidence="9" id="KW-0472">Membrane</keyword>
<dbReference type="EMBL" id="LR134479">
    <property type="protein sequence ID" value="VEI23114.1"/>
    <property type="molecule type" value="Genomic_DNA"/>
</dbReference>
<comment type="subcellular location">
    <subcellularLocation>
        <location evidence="1">Cell membrane</location>
        <topology evidence="1">Single-pass membrane protein</topology>
    </subcellularLocation>
</comment>
<dbReference type="AlphaFoldDB" id="A0A7Z9A3C2"/>
<evidence type="ECO:0000256" key="5">
    <source>
        <dbReference type="ARBA" id="ARBA00022692"/>
    </source>
</evidence>
<keyword evidence="8" id="KW-0811">Translocation</keyword>
<protein>
    <submittedName>
        <fullName evidence="11">Preprotein translocase subunit YajC</fullName>
    </submittedName>
</protein>
<dbReference type="PANTHER" id="PTHR33909:SF1">
    <property type="entry name" value="SEC TRANSLOCON ACCESSORY COMPLEX SUBUNIT YAJC"/>
    <property type="match status" value="1"/>
</dbReference>
<feature type="region of interest" description="Disordered" evidence="10">
    <location>
        <begin position="91"/>
        <end position="126"/>
    </location>
</feature>
<evidence type="ECO:0000256" key="2">
    <source>
        <dbReference type="ARBA" id="ARBA00006742"/>
    </source>
</evidence>
<keyword evidence="4" id="KW-1003">Cell membrane</keyword>
<dbReference type="SMART" id="SM01323">
    <property type="entry name" value="YajC"/>
    <property type="match status" value="1"/>
</dbReference>
<organism evidence="11 12">
    <name type="scientific">Rothia aeria</name>
    <dbReference type="NCBI Taxonomy" id="172042"/>
    <lineage>
        <taxon>Bacteria</taxon>
        <taxon>Bacillati</taxon>
        <taxon>Actinomycetota</taxon>
        <taxon>Actinomycetes</taxon>
        <taxon>Micrococcales</taxon>
        <taxon>Micrococcaceae</taxon>
        <taxon>Rothia</taxon>
    </lineage>
</organism>
<evidence type="ECO:0000256" key="7">
    <source>
        <dbReference type="ARBA" id="ARBA00022989"/>
    </source>
</evidence>
<evidence type="ECO:0000256" key="1">
    <source>
        <dbReference type="ARBA" id="ARBA00004162"/>
    </source>
</evidence>
<keyword evidence="3" id="KW-0813">Transport</keyword>
<evidence type="ECO:0000256" key="9">
    <source>
        <dbReference type="ARBA" id="ARBA00023136"/>
    </source>
</evidence>
<feature type="compositionally biased region" description="Basic and acidic residues" evidence="10">
    <location>
        <begin position="95"/>
        <end position="126"/>
    </location>
</feature>
<comment type="similarity">
    <text evidence="2">Belongs to the YajC family.</text>
</comment>
<dbReference type="GO" id="GO:0005886">
    <property type="term" value="C:plasma membrane"/>
    <property type="evidence" value="ECO:0007669"/>
    <property type="project" value="UniProtKB-SubCell"/>
</dbReference>
<dbReference type="NCBIfam" id="TIGR00739">
    <property type="entry name" value="yajC"/>
    <property type="match status" value="1"/>
</dbReference>
<evidence type="ECO:0000256" key="10">
    <source>
        <dbReference type="SAM" id="MobiDB-lite"/>
    </source>
</evidence>
<dbReference type="RefSeq" id="WP_126500071.1">
    <property type="nucleotide sequence ID" value="NZ_JAOVAP010000003.1"/>
</dbReference>
<keyword evidence="5" id="KW-0812">Transmembrane</keyword>
<name>A0A7Z9A3C2_9MICC</name>
<accession>A0A7Z9A3C2</accession>
<dbReference type="Pfam" id="PF02699">
    <property type="entry name" value="YajC"/>
    <property type="match status" value="1"/>
</dbReference>
<evidence type="ECO:0000256" key="4">
    <source>
        <dbReference type="ARBA" id="ARBA00022475"/>
    </source>
</evidence>
<evidence type="ECO:0000313" key="12">
    <source>
        <dbReference type="Proteomes" id="UP000282386"/>
    </source>
</evidence>
<gene>
    <name evidence="11" type="ORF">NCTC10207_01211</name>
</gene>